<gene>
    <name evidence="6" type="ORF">J2S39_000357</name>
</gene>
<organism evidence="6 7">
    <name type="scientific">Corynebacterium guangdongense</name>
    <dbReference type="NCBI Taxonomy" id="1783348"/>
    <lineage>
        <taxon>Bacteria</taxon>
        <taxon>Bacillati</taxon>
        <taxon>Actinomycetota</taxon>
        <taxon>Actinomycetes</taxon>
        <taxon>Mycobacteriales</taxon>
        <taxon>Corynebacteriaceae</taxon>
        <taxon>Corynebacterium</taxon>
    </lineage>
</organism>
<dbReference type="EMBL" id="JAVDXZ010000001">
    <property type="protein sequence ID" value="MDR7328681.1"/>
    <property type="molecule type" value="Genomic_DNA"/>
</dbReference>
<keyword evidence="2 5" id="KW-0812">Transmembrane</keyword>
<comment type="caution">
    <text evidence="6">The sequence shown here is derived from an EMBL/GenBank/DDBJ whole genome shotgun (WGS) entry which is preliminary data.</text>
</comment>
<keyword evidence="4 5" id="KW-0472">Membrane</keyword>
<sequence length="169" mass="18746">MSIPADQTTPPRTDWEGKVARIRRLRARRGEDPQTIEQLTRLHEEVEGLHPHMLPTRGQAITVYVVLLVLLLVPLVVALTLVDGLTVWIVALALGLLVIVTMWFVSRRAKESAHYLEYRAQLASMLDDALAELPVEGEGGAIVGKRAQARTAASQVALLAEAERFRRGR</sequence>
<evidence type="ECO:0000256" key="2">
    <source>
        <dbReference type="ARBA" id="ARBA00022692"/>
    </source>
</evidence>
<proteinExistence type="predicted"/>
<dbReference type="RefSeq" id="WP_290197684.1">
    <property type="nucleotide sequence ID" value="NZ_CP047654.1"/>
</dbReference>
<dbReference type="SUPFAM" id="SSF90123">
    <property type="entry name" value="ABC transporter transmembrane region"/>
    <property type="match status" value="1"/>
</dbReference>
<comment type="subcellular location">
    <subcellularLocation>
        <location evidence="1">Cell membrane</location>
        <topology evidence="1">Multi-pass membrane protein</topology>
    </subcellularLocation>
</comment>
<feature type="transmembrane region" description="Helical" evidence="5">
    <location>
        <begin position="87"/>
        <end position="105"/>
    </location>
</feature>
<evidence type="ECO:0000256" key="1">
    <source>
        <dbReference type="ARBA" id="ARBA00004651"/>
    </source>
</evidence>
<evidence type="ECO:0000256" key="3">
    <source>
        <dbReference type="ARBA" id="ARBA00022989"/>
    </source>
</evidence>
<accession>A0ABU1ZUS6</accession>
<keyword evidence="3 5" id="KW-1133">Transmembrane helix</keyword>
<name>A0ABU1ZUS6_9CORY</name>
<evidence type="ECO:0000313" key="7">
    <source>
        <dbReference type="Proteomes" id="UP001180840"/>
    </source>
</evidence>
<keyword evidence="7" id="KW-1185">Reference proteome</keyword>
<protein>
    <submittedName>
        <fullName evidence="6">Flp pilus assembly protein TadB</fullName>
    </submittedName>
</protein>
<dbReference type="Proteomes" id="UP001180840">
    <property type="component" value="Unassembled WGS sequence"/>
</dbReference>
<evidence type="ECO:0000313" key="6">
    <source>
        <dbReference type="EMBL" id="MDR7328681.1"/>
    </source>
</evidence>
<evidence type="ECO:0000256" key="5">
    <source>
        <dbReference type="SAM" id="Phobius"/>
    </source>
</evidence>
<reference evidence="6" key="1">
    <citation type="submission" date="2023-07" db="EMBL/GenBank/DDBJ databases">
        <title>Sequencing the genomes of 1000 actinobacteria strains.</title>
        <authorList>
            <person name="Klenk H.-P."/>
        </authorList>
    </citation>
    <scope>NUCLEOTIDE SEQUENCE</scope>
    <source>
        <strain evidence="6">DSM 107476</strain>
    </source>
</reference>
<dbReference type="InterPro" id="IPR036640">
    <property type="entry name" value="ABC1_TM_sf"/>
</dbReference>
<evidence type="ECO:0000256" key="4">
    <source>
        <dbReference type="ARBA" id="ARBA00023136"/>
    </source>
</evidence>
<feature type="transmembrane region" description="Helical" evidence="5">
    <location>
        <begin position="61"/>
        <end position="81"/>
    </location>
</feature>